<proteinExistence type="predicted"/>
<sequence length="93" mass="11114">MRIISNKALQDFSDKHPQAKAPLQEWRKRMRSTSFKSYSELKTLYNSVDKVGNYFVFNIAGNHYRLIAAIHFNTQTLYIRSIMTHEEYNQWKP</sequence>
<dbReference type="RefSeq" id="WP_087146461.1">
    <property type="nucleotide sequence ID" value="NZ_FUKJ01000130.1"/>
</dbReference>
<evidence type="ECO:0008006" key="3">
    <source>
        <dbReference type="Google" id="ProtNLM"/>
    </source>
</evidence>
<dbReference type="GO" id="GO:0003723">
    <property type="term" value="F:RNA binding"/>
    <property type="evidence" value="ECO:0007669"/>
    <property type="project" value="InterPro"/>
</dbReference>
<dbReference type="InterPro" id="IPR018669">
    <property type="entry name" value="Toxin_HigB"/>
</dbReference>
<reference evidence="2" key="1">
    <citation type="submission" date="2017-02" db="EMBL/GenBank/DDBJ databases">
        <authorList>
            <person name="Daims H."/>
        </authorList>
    </citation>
    <scope>NUCLEOTIDE SEQUENCE [LARGE SCALE GENOMIC DNA]</scope>
</reference>
<dbReference type="AlphaFoldDB" id="A0A1R4H505"/>
<evidence type="ECO:0000313" key="1">
    <source>
        <dbReference type="EMBL" id="SJM91266.1"/>
    </source>
</evidence>
<dbReference type="GO" id="GO:0110001">
    <property type="term" value="C:toxin-antitoxin complex"/>
    <property type="evidence" value="ECO:0007669"/>
    <property type="project" value="InterPro"/>
</dbReference>
<dbReference type="OrthoDB" id="9799912at2"/>
<dbReference type="GO" id="GO:0004519">
    <property type="term" value="F:endonuclease activity"/>
    <property type="evidence" value="ECO:0007669"/>
    <property type="project" value="InterPro"/>
</dbReference>
<protein>
    <recommendedName>
        <fullName evidence="3">Type II toxin-antitoxin system HigB family toxin</fullName>
    </recommendedName>
</protein>
<name>A0A1R4H505_9GAMM</name>
<organism evidence="1 2">
    <name type="scientific">Crenothrix polyspora</name>
    <dbReference type="NCBI Taxonomy" id="360316"/>
    <lineage>
        <taxon>Bacteria</taxon>
        <taxon>Pseudomonadati</taxon>
        <taxon>Pseudomonadota</taxon>
        <taxon>Gammaproteobacteria</taxon>
        <taxon>Methylococcales</taxon>
        <taxon>Crenotrichaceae</taxon>
        <taxon>Crenothrix</taxon>
    </lineage>
</organism>
<keyword evidence="2" id="KW-1185">Reference proteome</keyword>
<dbReference type="Pfam" id="PF09907">
    <property type="entry name" value="HigB_toxin"/>
    <property type="match status" value="1"/>
</dbReference>
<gene>
    <name evidence="1" type="ORF">CRENPOLYSF2_2150007</name>
</gene>
<accession>A0A1R4H505</accession>
<evidence type="ECO:0000313" key="2">
    <source>
        <dbReference type="Proteomes" id="UP000195442"/>
    </source>
</evidence>
<dbReference type="EMBL" id="FUKJ01000130">
    <property type="protein sequence ID" value="SJM91266.1"/>
    <property type="molecule type" value="Genomic_DNA"/>
</dbReference>
<dbReference type="Proteomes" id="UP000195442">
    <property type="component" value="Unassembled WGS sequence"/>
</dbReference>